<evidence type="ECO:0000313" key="4">
    <source>
        <dbReference type="Proteomes" id="UP000626026"/>
    </source>
</evidence>
<feature type="domain" description="Fe/B12 periplasmic-binding" evidence="2">
    <location>
        <begin position="39"/>
        <end position="337"/>
    </location>
</feature>
<dbReference type="InterPro" id="IPR002491">
    <property type="entry name" value="ABC_transptr_periplasmic_BD"/>
</dbReference>
<dbReference type="Proteomes" id="UP000626026">
    <property type="component" value="Unassembled WGS sequence"/>
</dbReference>
<dbReference type="Pfam" id="PF01497">
    <property type="entry name" value="Peripla_BP_2"/>
    <property type="match status" value="1"/>
</dbReference>
<dbReference type="PANTHER" id="PTHR30535:SF34">
    <property type="entry name" value="MOLYBDATE-BINDING PROTEIN MOLA"/>
    <property type="match status" value="1"/>
</dbReference>
<comment type="caution">
    <text evidence="3">The sequence shown here is derived from an EMBL/GenBank/DDBJ whole genome shotgun (WGS) entry which is preliminary data.</text>
</comment>
<protein>
    <submittedName>
        <fullName evidence="3">ABC transporter substrate-binding protein</fullName>
    </submittedName>
</protein>
<accession>A0ABR7RG81</accession>
<dbReference type="PANTHER" id="PTHR30535">
    <property type="entry name" value="VITAMIN B12-BINDING PROTEIN"/>
    <property type="match status" value="1"/>
</dbReference>
<proteinExistence type="predicted"/>
<organism evidence="3 4">
    <name type="scientific">Teichococcus aerophilus</name>
    <dbReference type="NCBI Taxonomy" id="1224513"/>
    <lineage>
        <taxon>Bacteria</taxon>
        <taxon>Pseudomonadati</taxon>
        <taxon>Pseudomonadota</taxon>
        <taxon>Alphaproteobacteria</taxon>
        <taxon>Acetobacterales</taxon>
        <taxon>Roseomonadaceae</taxon>
        <taxon>Roseomonas</taxon>
    </lineage>
</organism>
<evidence type="ECO:0000259" key="2">
    <source>
        <dbReference type="PROSITE" id="PS50983"/>
    </source>
</evidence>
<feature type="signal peptide" evidence="1">
    <location>
        <begin position="1"/>
        <end position="22"/>
    </location>
</feature>
<dbReference type="InterPro" id="IPR050902">
    <property type="entry name" value="ABC_Transporter_SBP"/>
</dbReference>
<dbReference type="SUPFAM" id="SSF53807">
    <property type="entry name" value="Helical backbone' metal receptor"/>
    <property type="match status" value="1"/>
</dbReference>
<name>A0ABR7RG81_9PROT</name>
<dbReference type="PROSITE" id="PS50983">
    <property type="entry name" value="FE_B12_PBP"/>
    <property type="match status" value="1"/>
</dbReference>
<reference evidence="3 4" key="1">
    <citation type="journal article" date="2013" name="Int. J. Syst. Evol. Microbiol.">
        <title>Roseomonas aerophila sp. nov., isolated from air.</title>
        <authorList>
            <person name="Kim S.J."/>
            <person name="Weon H.Y."/>
            <person name="Ahn J.H."/>
            <person name="Hong S.B."/>
            <person name="Seok S.J."/>
            <person name="Whang K.S."/>
            <person name="Kwon S.W."/>
        </authorList>
    </citation>
    <scope>NUCLEOTIDE SEQUENCE [LARGE SCALE GENOMIC DNA]</scope>
    <source>
        <strain evidence="3 4">NBRC 108923</strain>
    </source>
</reference>
<gene>
    <name evidence="3" type="ORF">IBL26_01190</name>
</gene>
<evidence type="ECO:0000313" key="3">
    <source>
        <dbReference type="EMBL" id="MBC9205433.1"/>
    </source>
</evidence>
<feature type="chain" id="PRO_5046152742" evidence="1">
    <location>
        <begin position="23"/>
        <end position="362"/>
    </location>
</feature>
<evidence type="ECO:0000256" key="1">
    <source>
        <dbReference type="SAM" id="SignalP"/>
    </source>
</evidence>
<dbReference type="Gene3D" id="3.40.50.1980">
    <property type="entry name" value="Nitrogenase molybdenum iron protein domain"/>
    <property type="match status" value="2"/>
</dbReference>
<dbReference type="EMBL" id="JACTVA010000001">
    <property type="protein sequence ID" value="MBC9205433.1"/>
    <property type="molecule type" value="Genomic_DNA"/>
</dbReference>
<sequence>MLPRRGLLAAPFLLGTTGGARAATDLLGRPVRPPPAPPRRVVLGDGFLLIALSLLHPDPVSLLAGWATNLQTLDVDLHAAYRRRFPALDAVPAIGGTAGSSISAERMLAVAPDLVLFSAWQASSTENQALLRALEEAGVPVAFVDFFLRPLDNTAPSLRLLGDWLGVRDQAEAFIRVHATRLDAIRQTMAGAPPGPSVLLQAHAGRWPCCWSVGSGGVGEYLGLLGGRNIGMGAFPGPAGGTLNLEFVIAADPEVYVATGTPRAGAAGGISVGPGVAPERAAAELARVTHAPGLDTLSAVRNGRVHALWNYFSDGPLGIVALQAMAHWLRPDLFPRMEAGDSLAEINRRFAAMPFEGAFWAN</sequence>
<keyword evidence="4" id="KW-1185">Reference proteome</keyword>
<keyword evidence="1" id="KW-0732">Signal</keyword>